<comment type="similarity">
    <text evidence="1">Belongs to the AB hydrolase superfamily. AB hydrolase 2 family.</text>
</comment>
<dbReference type="Proteomes" id="UP000076532">
    <property type="component" value="Unassembled WGS sequence"/>
</dbReference>
<comment type="function">
    <text evidence="7">Hydrolyzes fatty acids from S-acylated cysteine residues in proteins with a strong preference for palmitoylated G-alpha proteins over other acyl substrates. Mediates the deacylation of G-alpha proteins such as GPA1 in vivo, but has weak or no activity toward palmitoylated Ras proteins. Has weak lysophospholipase activity in vitro; however such activity may not exist in vivo.</text>
</comment>
<evidence type="ECO:0000256" key="4">
    <source>
        <dbReference type="ARBA" id="ARBA00022487"/>
    </source>
</evidence>
<keyword evidence="4" id="KW-0719">Serine esterase</keyword>
<accession>A0A166CB98</accession>
<dbReference type="Pfam" id="PF02230">
    <property type="entry name" value="Abhydrolase_2"/>
    <property type="match status" value="1"/>
</dbReference>
<dbReference type="GO" id="GO:0052689">
    <property type="term" value="F:carboxylic ester hydrolase activity"/>
    <property type="evidence" value="ECO:0007669"/>
    <property type="project" value="UniProtKB-KW"/>
</dbReference>
<evidence type="ECO:0000256" key="3">
    <source>
        <dbReference type="ARBA" id="ARBA00014923"/>
    </source>
</evidence>
<evidence type="ECO:0000256" key="8">
    <source>
        <dbReference type="ARBA" id="ARBA00031195"/>
    </source>
</evidence>
<sequence length="244" mass="26435">MEAVSKHSATIVFVHGLGDSGFGMKHIAETFQANPALKHIKWVLPHAPGRAVTANRGKAMPAWFDVVEFGSTDKEDETGMLETVSYLNGLIEKEVGAGVPPERVVLGGFSQGGAMTLLTGLTNERRLGGLVVLSGRLPLLNKFKSVTAPHSARMPIFWGHGTSDAMITYQRADESVDFLTKELGFSRSAGAVTGLEFHPYAHMGHSTSPQELTDLAAWLKRVVPDARASCDAIQLDPRTDDWLR</sequence>
<dbReference type="PANTHER" id="PTHR10655:SF17">
    <property type="entry name" value="LYSOPHOSPHOLIPASE-LIKE PROTEIN 1"/>
    <property type="match status" value="1"/>
</dbReference>
<evidence type="ECO:0000256" key="5">
    <source>
        <dbReference type="ARBA" id="ARBA00022801"/>
    </source>
</evidence>
<dbReference type="EC" id="3.1.2.22" evidence="2"/>
<dbReference type="InterPro" id="IPR003140">
    <property type="entry name" value="PLipase/COase/thioEstase"/>
</dbReference>
<organism evidence="11 12">
    <name type="scientific">Athelia psychrophila</name>
    <dbReference type="NCBI Taxonomy" id="1759441"/>
    <lineage>
        <taxon>Eukaryota</taxon>
        <taxon>Fungi</taxon>
        <taxon>Dikarya</taxon>
        <taxon>Basidiomycota</taxon>
        <taxon>Agaricomycotina</taxon>
        <taxon>Agaricomycetes</taxon>
        <taxon>Agaricomycetidae</taxon>
        <taxon>Atheliales</taxon>
        <taxon>Atheliaceae</taxon>
        <taxon>Athelia</taxon>
    </lineage>
</organism>
<reference evidence="11 12" key="1">
    <citation type="journal article" date="2016" name="Mol. Biol. Evol.">
        <title>Comparative Genomics of Early-Diverging Mushroom-Forming Fungi Provides Insights into the Origins of Lignocellulose Decay Capabilities.</title>
        <authorList>
            <person name="Nagy L.G."/>
            <person name="Riley R."/>
            <person name="Tritt A."/>
            <person name="Adam C."/>
            <person name="Daum C."/>
            <person name="Floudas D."/>
            <person name="Sun H."/>
            <person name="Yadav J.S."/>
            <person name="Pangilinan J."/>
            <person name="Larsson K.H."/>
            <person name="Matsuura K."/>
            <person name="Barry K."/>
            <person name="Labutti K."/>
            <person name="Kuo R."/>
            <person name="Ohm R.A."/>
            <person name="Bhattacharya S.S."/>
            <person name="Shirouzu T."/>
            <person name="Yoshinaga Y."/>
            <person name="Martin F.M."/>
            <person name="Grigoriev I.V."/>
            <person name="Hibbett D.S."/>
        </authorList>
    </citation>
    <scope>NUCLEOTIDE SEQUENCE [LARGE SCALE GENOMIC DNA]</scope>
    <source>
        <strain evidence="11 12">CBS 109695</strain>
    </source>
</reference>
<evidence type="ECO:0000313" key="12">
    <source>
        <dbReference type="Proteomes" id="UP000076532"/>
    </source>
</evidence>
<evidence type="ECO:0000259" key="10">
    <source>
        <dbReference type="Pfam" id="PF02230"/>
    </source>
</evidence>
<feature type="domain" description="Phospholipase/carboxylesterase/thioesterase" evidence="10">
    <location>
        <begin position="5"/>
        <end position="221"/>
    </location>
</feature>
<gene>
    <name evidence="11" type="ORF">FIBSPDRAFT_835109</name>
</gene>
<dbReference type="SUPFAM" id="SSF53474">
    <property type="entry name" value="alpha/beta-Hydrolases"/>
    <property type="match status" value="1"/>
</dbReference>
<dbReference type="GO" id="GO:0008474">
    <property type="term" value="F:palmitoyl-(protein) hydrolase activity"/>
    <property type="evidence" value="ECO:0007669"/>
    <property type="project" value="UniProtKB-EC"/>
</dbReference>
<dbReference type="OrthoDB" id="2418081at2759"/>
<keyword evidence="6" id="KW-0443">Lipid metabolism</keyword>
<dbReference type="AlphaFoldDB" id="A0A166CB98"/>
<dbReference type="GO" id="GO:0005737">
    <property type="term" value="C:cytoplasm"/>
    <property type="evidence" value="ECO:0007669"/>
    <property type="project" value="TreeGrafter"/>
</dbReference>
<name>A0A166CB98_9AGAM</name>
<keyword evidence="6" id="KW-0276">Fatty acid metabolism</keyword>
<dbReference type="Gene3D" id="3.40.50.1820">
    <property type="entry name" value="alpha/beta hydrolase"/>
    <property type="match status" value="1"/>
</dbReference>
<dbReference type="InterPro" id="IPR029058">
    <property type="entry name" value="AB_hydrolase_fold"/>
</dbReference>
<evidence type="ECO:0000313" key="11">
    <source>
        <dbReference type="EMBL" id="KZP13476.1"/>
    </source>
</evidence>
<evidence type="ECO:0000256" key="1">
    <source>
        <dbReference type="ARBA" id="ARBA00006499"/>
    </source>
</evidence>
<dbReference type="GO" id="GO:0006631">
    <property type="term" value="P:fatty acid metabolic process"/>
    <property type="evidence" value="ECO:0007669"/>
    <property type="project" value="UniProtKB-KW"/>
</dbReference>
<dbReference type="InterPro" id="IPR050565">
    <property type="entry name" value="LYPA1-2/EST-like"/>
</dbReference>
<keyword evidence="5" id="KW-0378">Hydrolase</keyword>
<evidence type="ECO:0000256" key="7">
    <source>
        <dbReference type="ARBA" id="ARBA00029392"/>
    </source>
</evidence>
<dbReference type="STRING" id="436010.A0A166CB98"/>
<evidence type="ECO:0000256" key="2">
    <source>
        <dbReference type="ARBA" id="ARBA00012423"/>
    </source>
</evidence>
<keyword evidence="12" id="KW-1185">Reference proteome</keyword>
<protein>
    <recommendedName>
        <fullName evidence="3">Acyl-protein thioesterase 1</fullName>
        <ecNumber evidence="2">3.1.2.22</ecNumber>
    </recommendedName>
    <alternativeName>
        <fullName evidence="8">Palmitoyl-protein hydrolase</fullName>
    </alternativeName>
</protein>
<proteinExistence type="inferred from homology"/>
<evidence type="ECO:0000256" key="9">
    <source>
        <dbReference type="ARBA" id="ARBA00047337"/>
    </source>
</evidence>
<evidence type="ECO:0000256" key="6">
    <source>
        <dbReference type="ARBA" id="ARBA00022832"/>
    </source>
</evidence>
<comment type="catalytic activity">
    <reaction evidence="9">
        <text>S-hexadecanoyl-L-cysteinyl-[protein] + H2O = L-cysteinyl-[protein] + hexadecanoate + H(+)</text>
        <dbReference type="Rhea" id="RHEA:19233"/>
        <dbReference type="Rhea" id="RHEA-COMP:10131"/>
        <dbReference type="Rhea" id="RHEA-COMP:11032"/>
        <dbReference type="ChEBI" id="CHEBI:7896"/>
        <dbReference type="ChEBI" id="CHEBI:15377"/>
        <dbReference type="ChEBI" id="CHEBI:15378"/>
        <dbReference type="ChEBI" id="CHEBI:29950"/>
        <dbReference type="ChEBI" id="CHEBI:74151"/>
        <dbReference type="EC" id="3.1.2.22"/>
    </reaction>
</comment>
<dbReference type="PANTHER" id="PTHR10655">
    <property type="entry name" value="LYSOPHOSPHOLIPASE-RELATED"/>
    <property type="match status" value="1"/>
</dbReference>
<dbReference type="EMBL" id="KV417632">
    <property type="protein sequence ID" value="KZP13476.1"/>
    <property type="molecule type" value="Genomic_DNA"/>
</dbReference>